<keyword evidence="2" id="KW-1185">Reference proteome</keyword>
<dbReference type="EMBL" id="JAJSOW010000004">
    <property type="protein sequence ID" value="KAI9192362.1"/>
    <property type="molecule type" value="Genomic_DNA"/>
</dbReference>
<sequence>MKDHVSKLPFEKEANSEPHLYTYTGYECEHGDLLDKDEEPMGGVHPIDLTSFASPTLNFNIPNEIPNVIVLEKKDPKVVLEKKDS</sequence>
<evidence type="ECO:0000313" key="1">
    <source>
        <dbReference type="EMBL" id="KAI9192362.1"/>
    </source>
</evidence>
<gene>
    <name evidence="1" type="ORF">LWI28_021731</name>
</gene>
<comment type="caution">
    <text evidence="1">The sequence shown here is derived from an EMBL/GenBank/DDBJ whole genome shotgun (WGS) entry which is preliminary data.</text>
</comment>
<name>A0AAD5P039_ACENE</name>
<protein>
    <submittedName>
        <fullName evidence="1">Uncharacterized protein</fullName>
    </submittedName>
</protein>
<proteinExistence type="predicted"/>
<organism evidence="1 2">
    <name type="scientific">Acer negundo</name>
    <name type="common">Box elder</name>
    <dbReference type="NCBI Taxonomy" id="4023"/>
    <lineage>
        <taxon>Eukaryota</taxon>
        <taxon>Viridiplantae</taxon>
        <taxon>Streptophyta</taxon>
        <taxon>Embryophyta</taxon>
        <taxon>Tracheophyta</taxon>
        <taxon>Spermatophyta</taxon>
        <taxon>Magnoliopsida</taxon>
        <taxon>eudicotyledons</taxon>
        <taxon>Gunneridae</taxon>
        <taxon>Pentapetalae</taxon>
        <taxon>rosids</taxon>
        <taxon>malvids</taxon>
        <taxon>Sapindales</taxon>
        <taxon>Sapindaceae</taxon>
        <taxon>Hippocastanoideae</taxon>
        <taxon>Acereae</taxon>
        <taxon>Acer</taxon>
    </lineage>
</organism>
<evidence type="ECO:0000313" key="2">
    <source>
        <dbReference type="Proteomes" id="UP001064489"/>
    </source>
</evidence>
<accession>A0AAD5P039</accession>
<reference evidence="1" key="2">
    <citation type="submission" date="2023-02" db="EMBL/GenBank/DDBJ databases">
        <authorList>
            <person name="Swenson N.G."/>
            <person name="Wegrzyn J.L."/>
            <person name="Mcevoy S.L."/>
        </authorList>
    </citation>
    <scope>NUCLEOTIDE SEQUENCE</scope>
    <source>
        <strain evidence="1">91603</strain>
        <tissue evidence="1">Leaf</tissue>
    </source>
</reference>
<reference evidence="1" key="1">
    <citation type="journal article" date="2022" name="Plant J.">
        <title>Strategies of tolerance reflected in two North American maple genomes.</title>
        <authorList>
            <person name="McEvoy S.L."/>
            <person name="Sezen U.U."/>
            <person name="Trouern-Trend A."/>
            <person name="McMahon S.M."/>
            <person name="Schaberg P.G."/>
            <person name="Yang J."/>
            <person name="Wegrzyn J.L."/>
            <person name="Swenson N.G."/>
        </authorList>
    </citation>
    <scope>NUCLEOTIDE SEQUENCE</scope>
    <source>
        <strain evidence="1">91603</strain>
    </source>
</reference>
<dbReference type="AlphaFoldDB" id="A0AAD5P039"/>
<dbReference type="Proteomes" id="UP001064489">
    <property type="component" value="Chromosome 6"/>
</dbReference>